<dbReference type="EMBL" id="RZNH01000005">
    <property type="protein sequence ID" value="NOU59099.1"/>
    <property type="molecule type" value="Genomic_DNA"/>
</dbReference>
<keyword evidence="2" id="KW-1185">Reference proteome</keyword>
<sequence>MKTGHVILIGGALAALFYRKQLGELVSKGVNKIEEKTQTYLGTKLGFAPKDFPRVSVDIKRGAVKLKGSIELSNRTPFAATLDTYRINLVLDNKGQKISLGYTPIEYPNKEVLANSKTSIAYTFIIQLDHIAKLVQAKDLQGAQLALYVDNLKISGVNAPRIKIDISKTWQDVAKVVSNPASLLTNLFKF</sequence>
<dbReference type="Proteomes" id="UP000732105">
    <property type="component" value="Unassembled WGS sequence"/>
</dbReference>
<accession>A0ABX1WSL1</accession>
<evidence type="ECO:0000313" key="1">
    <source>
        <dbReference type="EMBL" id="NOU59099.1"/>
    </source>
</evidence>
<proteinExistence type="predicted"/>
<protein>
    <submittedName>
        <fullName evidence="1">Uncharacterized protein</fullName>
    </submittedName>
</protein>
<dbReference type="RefSeq" id="WP_171594380.1">
    <property type="nucleotide sequence ID" value="NZ_RZNH01000005.1"/>
</dbReference>
<evidence type="ECO:0000313" key="2">
    <source>
        <dbReference type="Proteomes" id="UP000732105"/>
    </source>
</evidence>
<comment type="caution">
    <text evidence="1">The sequence shown here is derived from an EMBL/GenBank/DDBJ whole genome shotgun (WGS) entry which is preliminary data.</text>
</comment>
<gene>
    <name evidence="1" type="ORF">ELS83_04645</name>
</gene>
<name>A0ABX1WSL1_9BACT</name>
<reference evidence="1 2" key="1">
    <citation type="submission" date="2018-12" db="EMBL/GenBank/DDBJ databases">
        <title>Marinifilum JC070 sp. nov., a marine bacterium isolated from Yongle Blue Hole in the South China Sea.</title>
        <authorList>
            <person name="Fu T."/>
        </authorList>
    </citation>
    <scope>NUCLEOTIDE SEQUENCE [LARGE SCALE GENOMIC DNA]</scope>
    <source>
        <strain evidence="1 2">JC070</strain>
    </source>
</reference>
<organism evidence="1 2">
    <name type="scientific">Marinifilum caeruleilacunae</name>
    <dbReference type="NCBI Taxonomy" id="2499076"/>
    <lineage>
        <taxon>Bacteria</taxon>
        <taxon>Pseudomonadati</taxon>
        <taxon>Bacteroidota</taxon>
        <taxon>Bacteroidia</taxon>
        <taxon>Marinilabiliales</taxon>
        <taxon>Marinifilaceae</taxon>
    </lineage>
</organism>